<proteinExistence type="predicted"/>
<keyword evidence="4" id="KW-1185">Reference proteome</keyword>
<dbReference type="STRING" id="1664069.BGLY_1158"/>
<evidence type="ECO:0000313" key="4">
    <source>
        <dbReference type="Proteomes" id="UP001341297"/>
    </source>
</evidence>
<reference evidence="1 3" key="1">
    <citation type="journal article" date="2015" name="Int. J. Syst. Evol. Microbiol.">
        <title>Bacillus glycinifermentans sp. nov., isolated from fermented soybean paste.</title>
        <authorList>
            <person name="Kim S.J."/>
            <person name="Dunlap C.A."/>
            <person name="Kwon S.W."/>
            <person name="Rooney A.P."/>
        </authorList>
    </citation>
    <scope>NUCLEOTIDE SEQUENCE [LARGE SCALE GENOMIC DNA]</scope>
    <source>
        <strain evidence="1 3">GO-13</strain>
    </source>
</reference>
<dbReference type="InterPro" id="IPR010461">
    <property type="entry name" value="ComK"/>
</dbReference>
<dbReference type="Proteomes" id="UP001341297">
    <property type="component" value="Unassembled WGS sequence"/>
</dbReference>
<dbReference type="GO" id="GO:0030420">
    <property type="term" value="P:establishment of competence for transformation"/>
    <property type="evidence" value="ECO:0007669"/>
    <property type="project" value="InterPro"/>
</dbReference>
<dbReference type="Proteomes" id="UP000036168">
    <property type="component" value="Unassembled WGS sequence"/>
</dbReference>
<dbReference type="EMBL" id="LECW02000022">
    <property type="protein sequence ID" value="KRT93163.1"/>
    <property type="molecule type" value="Genomic_DNA"/>
</dbReference>
<evidence type="ECO:0000313" key="1">
    <source>
        <dbReference type="EMBL" id="KRT93163.1"/>
    </source>
</evidence>
<dbReference type="PIRSF" id="PIRSF011560">
    <property type="entry name" value="ComK"/>
    <property type="match status" value="1"/>
</dbReference>
<dbReference type="EMBL" id="JARRTL010000034">
    <property type="protein sequence ID" value="MEC0487665.1"/>
    <property type="molecule type" value="Genomic_DNA"/>
</dbReference>
<accession>A0A0T6BNE7</accession>
<dbReference type="Pfam" id="PF06338">
    <property type="entry name" value="ComK"/>
    <property type="match status" value="1"/>
</dbReference>
<reference evidence="2 4" key="3">
    <citation type="submission" date="2023-03" db="EMBL/GenBank/DDBJ databases">
        <title>Agriculturally important microbes genome sequencing.</title>
        <authorList>
            <person name="Dunlap C."/>
        </authorList>
    </citation>
    <scope>NUCLEOTIDE SEQUENCE [LARGE SCALE GENOMIC DNA]</scope>
    <source>
        <strain evidence="2 4">CBP-3203</strain>
    </source>
</reference>
<evidence type="ECO:0000313" key="3">
    <source>
        <dbReference type="Proteomes" id="UP000036168"/>
    </source>
</evidence>
<organism evidence="1 3">
    <name type="scientific">Bacillus glycinifermentans</name>
    <dbReference type="NCBI Taxonomy" id="1664069"/>
    <lineage>
        <taxon>Bacteria</taxon>
        <taxon>Bacillati</taxon>
        <taxon>Bacillota</taxon>
        <taxon>Bacilli</taxon>
        <taxon>Bacillales</taxon>
        <taxon>Bacillaceae</taxon>
        <taxon>Bacillus</taxon>
    </lineage>
</organism>
<dbReference type="RefSeq" id="WP_048355531.1">
    <property type="nucleotide sequence ID" value="NZ_CP023481.1"/>
</dbReference>
<reference evidence="1" key="2">
    <citation type="submission" date="2015-10" db="EMBL/GenBank/DDBJ databases">
        <authorList>
            <person name="Gilbert D.G."/>
        </authorList>
    </citation>
    <scope>NUCLEOTIDE SEQUENCE</scope>
    <source>
        <strain evidence="1">GO-13</strain>
    </source>
</reference>
<comment type="caution">
    <text evidence="1">The sequence shown here is derived from an EMBL/GenBank/DDBJ whole genome shotgun (WGS) entry which is preliminary data.</text>
</comment>
<gene>
    <name evidence="1" type="ORF">AB447_219625</name>
    <name evidence="2" type="ORF">P8828_23240</name>
</gene>
<dbReference type="OrthoDB" id="2417337at2"/>
<name>A0A0T6BNE7_9BACI</name>
<evidence type="ECO:0000313" key="2">
    <source>
        <dbReference type="EMBL" id="MEC0487665.1"/>
    </source>
</evidence>
<dbReference type="AlphaFoldDB" id="A0A0T6BNE7"/>
<protein>
    <submittedName>
        <fullName evidence="1 2">Competence protein</fullName>
    </submittedName>
</protein>
<sequence length="193" mass="22452">MSNTEDLTRDSYEVNSSTMAVLPLDDGKTPASKVLETDRTFRVNMRPFQIIERSCRYFGSSYAGRKAGTYEVIKVSHKPPIMVDHSNNIFLFPTFSSTRPQCGWLSHAHVHEFRAAKYDNTFVTFVNGESLELPVSSASFENQVYRTAWLRTKFLDRIEGNAAPKKQEFMLYPKEDQNQLIYEFILRELRKRY</sequence>